<dbReference type="AlphaFoldDB" id="A0A0E0CB29"/>
<dbReference type="Proteomes" id="UP000008021">
    <property type="component" value="Chromosome 1"/>
</dbReference>
<name>A0A0E0CB29_9ORYZ</name>
<protein>
    <submittedName>
        <fullName evidence="2">Uncharacterized protein</fullName>
    </submittedName>
</protein>
<feature type="region of interest" description="Disordered" evidence="1">
    <location>
        <begin position="1"/>
        <end position="135"/>
    </location>
</feature>
<proteinExistence type="predicted"/>
<evidence type="ECO:0000313" key="3">
    <source>
        <dbReference type="Proteomes" id="UP000008021"/>
    </source>
</evidence>
<dbReference type="HOGENOM" id="CLU_1889041_0_0_1"/>
<evidence type="ECO:0000313" key="2">
    <source>
        <dbReference type="EnsemblPlants" id="OMERI01G36190.1"/>
    </source>
</evidence>
<dbReference type="EnsemblPlants" id="OMERI01G36190.1">
    <property type="protein sequence ID" value="OMERI01G36190.1"/>
    <property type="gene ID" value="OMERI01G36190"/>
</dbReference>
<keyword evidence="3" id="KW-1185">Reference proteome</keyword>
<evidence type="ECO:0000256" key="1">
    <source>
        <dbReference type="SAM" id="MobiDB-lite"/>
    </source>
</evidence>
<reference evidence="2" key="1">
    <citation type="submission" date="2015-04" db="UniProtKB">
        <authorList>
            <consortium name="EnsemblPlants"/>
        </authorList>
    </citation>
    <scope>IDENTIFICATION</scope>
</reference>
<reference evidence="2" key="2">
    <citation type="submission" date="2018-05" db="EMBL/GenBank/DDBJ databases">
        <title>OmerRS3 (Oryza meridionalis Reference Sequence Version 3).</title>
        <authorList>
            <person name="Zhang J."/>
            <person name="Kudrna D."/>
            <person name="Lee S."/>
            <person name="Talag J."/>
            <person name="Welchert J."/>
            <person name="Wing R.A."/>
        </authorList>
    </citation>
    <scope>NUCLEOTIDE SEQUENCE [LARGE SCALE GENOMIC DNA]</scope>
    <source>
        <strain evidence="2">cv. OR44</strain>
    </source>
</reference>
<sequence>MAGSGSARRRRLCSPPPLPRAGAAERRHWPLPPCLSRGQAAADPLSRGSPAPDPHLVVENHRRFLPRATAAPPSLRRRPLPHSAMESEGRLAAVEKEGRLAAMEREGRRDRGGRQRDRALPRTCLPSPSPPRAAA</sequence>
<accession>A0A0E0CB29</accession>
<organism evidence="2">
    <name type="scientific">Oryza meridionalis</name>
    <dbReference type="NCBI Taxonomy" id="40149"/>
    <lineage>
        <taxon>Eukaryota</taxon>
        <taxon>Viridiplantae</taxon>
        <taxon>Streptophyta</taxon>
        <taxon>Embryophyta</taxon>
        <taxon>Tracheophyta</taxon>
        <taxon>Spermatophyta</taxon>
        <taxon>Magnoliopsida</taxon>
        <taxon>Liliopsida</taxon>
        <taxon>Poales</taxon>
        <taxon>Poaceae</taxon>
        <taxon>BOP clade</taxon>
        <taxon>Oryzoideae</taxon>
        <taxon>Oryzeae</taxon>
        <taxon>Oryzinae</taxon>
        <taxon>Oryza</taxon>
    </lineage>
</organism>
<feature type="compositionally biased region" description="Basic and acidic residues" evidence="1">
    <location>
        <begin position="85"/>
        <end position="120"/>
    </location>
</feature>
<dbReference type="Gramene" id="OMERI01G36190.1">
    <property type="protein sequence ID" value="OMERI01G36190.1"/>
    <property type="gene ID" value="OMERI01G36190"/>
</dbReference>